<accession>A0A0F0KUI7</accession>
<evidence type="ECO:0000259" key="7">
    <source>
        <dbReference type="PROSITE" id="PS51736"/>
    </source>
</evidence>
<dbReference type="RefSeq" id="WP_045263546.1">
    <property type="nucleotide sequence ID" value="NZ_JYIV01000024.1"/>
</dbReference>
<dbReference type="InterPro" id="IPR006119">
    <property type="entry name" value="Resolv_N"/>
</dbReference>
<evidence type="ECO:0000256" key="4">
    <source>
        <dbReference type="ARBA" id="ARBA00023172"/>
    </source>
</evidence>
<proteinExistence type="inferred from homology"/>
<evidence type="ECO:0000313" key="9">
    <source>
        <dbReference type="Proteomes" id="UP000033725"/>
    </source>
</evidence>
<feature type="active site" description="O-(5'-phospho-DNA)-serine intermediate" evidence="5 6">
    <location>
        <position position="9"/>
    </location>
</feature>
<keyword evidence="3" id="KW-0238">DNA-binding</keyword>
<dbReference type="EMBL" id="JYIV01000024">
    <property type="protein sequence ID" value="KJL22896.1"/>
    <property type="molecule type" value="Genomic_DNA"/>
</dbReference>
<dbReference type="PATRIC" id="fig|82380.10.peg.1650"/>
<dbReference type="SMART" id="SM00857">
    <property type="entry name" value="Resolvase"/>
    <property type="match status" value="1"/>
</dbReference>
<protein>
    <submittedName>
        <fullName evidence="8">DNA-invertase hin</fullName>
    </submittedName>
</protein>
<dbReference type="AlphaFoldDB" id="A0A0F0KUI7"/>
<dbReference type="InterPro" id="IPR036162">
    <property type="entry name" value="Resolvase-like_N_sf"/>
</dbReference>
<keyword evidence="4" id="KW-0233">DNA recombination</keyword>
<evidence type="ECO:0000256" key="2">
    <source>
        <dbReference type="ARBA" id="ARBA00022908"/>
    </source>
</evidence>
<dbReference type="PROSITE" id="PS51736">
    <property type="entry name" value="RECOMBINASES_3"/>
    <property type="match status" value="1"/>
</dbReference>
<dbReference type="GO" id="GO:0015074">
    <property type="term" value="P:DNA integration"/>
    <property type="evidence" value="ECO:0007669"/>
    <property type="project" value="UniProtKB-KW"/>
</dbReference>
<feature type="domain" description="Resolvase/invertase-type recombinase catalytic" evidence="7">
    <location>
        <begin position="1"/>
        <end position="144"/>
    </location>
</feature>
<evidence type="ECO:0000256" key="3">
    <source>
        <dbReference type="ARBA" id="ARBA00023125"/>
    </source>
</evidence>
<dbReference type="Gene3D" id="1.10.10.60">
    <property type="entry name" value="Homeodomain-like"/>
    <property type="match status" value="1"/>
</dbReference>
<dbReference type="OrthoDB" id="128993at2"/>
<dbReference type="CDD" id="cd03768">
    <property type="entry name" value="SR_ResInv"/>
    <property type="match status" value="1"/>
</dbReference>
<dbReference type="Pfam" id="PF00239">
    <property type="entry name" value="Resolvase"/>
    <property type="match status" value="1"/>
</dbReference>
<keyword evidence="2" id="KW-0229">DNA integration</keyword>
<gene>
    <name evidence="8" type="primary">hin_3</name>
    <name evidence="8" type="ORF">RN51_01641</name>
</gene>
<dbReference type="GO" id="GO:0003677">
    <property type="term" value="F:DNA binding"/>
    <property type="evidence" value="ECO:0007669"/>
    <property type="project" value="UniProtKB-KW"/>
</dbReference>
<comment type="caution">
    <text evidence="8">The sequence shown here is derived from an EMBL/GenBank/DDBJ whole genome shotgun (WGS) entry which is preliminary data.</text>
</comment>
<evidence type="ECO:0000256" key="6">
    <source>
        <dbReference type="PROSITE-ProRule" id="PRU10137"/>
    </source>
</evidence>
<sequence>MRMAYLRVSTADQSIASQRLAIEKALGEKPEREFVDEGVSGRVMQREGLDACLNALRAGDELVVYSLSRLGRSSAEVIRLVQDLTRPVEQGGRGVILRSVTEALDSSTPTGRAFIGILAVVFEMEAELTRERTLAGLAAARRAGRVGGRKPSLTPRQKKQALSLYEQAGERPIDIAETLNVSERTVWRAIRDARATREKVHGKKEAMPV</sequence>
<dbReference type="SUPFAM" id="SSF53041">
    <property type="entry name" value="Resolvase-like"/>
    <property type="match status" value="1"/>
</dbReference>
<comment type="similarity">
    <text evidence="1">Belongs to the site-specific recombinase resolvase family.</text>
</comment>
<dbReference type="Pfam" id="PF13384">
    <property type="entry name" value="HTH_23"/>
    <property type="match status" value="1"/>
</dbReference>
<dbReference type="Proteomes" id="UP000033725">
    <property type="component" value="Unassembled WGS sequence"/>
</dbReference>
<dbReference type="GO" id="GO:0000150">
    <property type="term" value="F:DNA strand exchange activity"/>
    <property type="evidence" value="ECO:0007669"/>
    <property type="project" value="InterPro"/>
</dbReference>
<name>A0A0F0KUI7_9MICO</name>
<dbReference type="InterPro" id="IPR006118">
    <property type="entry name" value="Recombinase_CS"/>
</dbReference>
<evidence type="ECO:0000256" key="5">
    <source>
        <dbReference type="PIRSR" id="PIRSR606118-50"/>
    </source>
</evidence>
<dbReference type="SUPFAM" id="SSF46689">
    <property type="entry name" value="Homeodomain-like"/>
    <property type="match status" value="1"/>
</dbReference>
<dbReference type="PANTHER" id="PTHR30461">
    <property type="entry name" value="DNA-INVERTASE FROM LAMBDOID PROPHAGE"/>
    <property type="match status" value="1"/>
</dbReference>
<dbReference type="Gene3D" id="3.40.50.1390">
    <property type="entry name" value="Resolvase, N-terminal catalytic domain"/>
    <property type="match status" value="1"/>
</dbReference>
<evidence type="ECO:0000256" key="1">
    <source>
        <dbReference type="ARBA" id="ARBA00009913"/>
    </source>
</evidence>
<dbReference type="InterPro" id="IPR050639">
    <property type="entry name" value="SSR_resolvase"/>
</dbReference>
<reference evidence="8 9" key="1">
    <citation type="submission" date="2015-02" db="EMBL/GenBank/DDBJ databases">
        <title>Draft genome sequences of ten Microbacterium spp. with emphasis on heavy metal contaminated environments.</title>
        <authorList>
            <person name="Corretto E."/>
        </authorList>
    </citation>
    <scope>NUCLEOTIDE SEQUENCE [LARGE SCALE GENOMIC DNA]</scope>
    <source>
        <strain evidence="8 9">BEL163</strain>
    </source>
</reference>
<dbReference type="InterPro" id="IPR009057">
    <property type="entry name" value="Homeodomain-like_sf"/>
</dbReference>
<organism evidence="8 9">
    <name type="scientific">Microbacterium oxydans</name>
    <dbReference type="NCBI Taxonomy" id="82380"/>
    <lineage>
        <taxon>Bacteria</taxon>
        <taxon>Bacillati</taxon>
        <taxon>Actinomycetota</taxon>
        <taxon>Actinomycetes</taxon>
        <taxon>Micrococcales</taxon>
        <taxon>Microbacteriaceae</taxon>
        <taxon>Microbacterium</taxon>
    </lineage>
</organism>
<evidence type="ECO:0000313" key="8">
    <source>
        <dbReference type="EMBL" id="KJL22896.1"/>
    </source>
</evidence>
<dbReference type="PANTHER" id="PTHR30461:SF2">
    <property type="entry name" value="SERINE RECOMBINASE PINE-RELATED"/>
    <property type="match status" value="1"/>
</dbReference>
<dbReference type="PROSITE" id="PS00397">
    <property type="entry name" value="RECOMBINASES_1"/>
    <property type="match status" value="1"/>
</dbReference>